<dbReference type="GO" id="GO:0016740">
    <property type="term" value="F:transferase activity"/>
    <property type="evidence" value="ECO:0007669"/>
    <property type="project" value="UniProtKB-KW"/>
</dbReference>
<protein>
    <submittedName>
        <fullName evidence="3">Carboxyl transferase domain-containing protein</fullName>
    </submittedName>
</protein>
<name>A0ABP7MMQ4_9GAMM</name>
<comment type="caution">
    <text evidence="3">The sequence shown here is derived from an EMBL/GenBank/DDBJ whole genome shotgun (WGS) entry which is preliminary data.</text>
</comment>
<organism evidence="3 4">
    <name type="scientific">Litoribacillus peritrichatus</name>
    <dbReference type="NCBI Taxonomy" id="718191"/>
    <lineage>
        <taxon>Bacteria</taxon>
        <taxon>Pseudomonadati</taxon>
        <taxon>Pseudomonadota</taxon>
        <taxon>Gammaproteobacteria</taxon>
        <taxon>Oceanospirillales</taxon>
        <taxon>Oceanospirillaceae</taxon>
        <taxon>Litoribacillus</taxon>
    </lineage>
</organism>
<dbReference type="SUPFAM" id="SSF52096">
    <property type="entry name" value="ClpP/crotonase"/>
    <property type="match status" value="2"/>
</dbReference>
<dbReference type="PANTHER" id="PTHR22855">
    <property type="entry name" value="ACETYL, PROPIONYL, PYRUVATE, AND GLUTACONYL CARBOXYLASE-RELATED"/>
    <property type="match status" value="1"/>
</dbReference>
<dbReference type="PANTHER" id="PTHR22855:SF13">
    <property type="entry name" value="METHYLCROTONOYL-COA CARBOXYLASE BETA CHAIN, MITOCHONDRIAL"/>
    <property type="match status" value="1"/>
</dbReference>
<evidence type="ECO:0000259" key="1">
    <source>
        <dbReference type="PROSITE" id="PS50980"/>
    </source>
</evidence>
<reference evidence="4" key="1">
    <citation type="journal article" date="2019" name="Int. J. Syst. Evol. Microbiol.">
        <title>The Global Catalogue of Microorganisms (GCM) 10K type strain sequencing project: providing services to taxonomists for standard genome sequencing and annotation.</title>
        <authorList>
            <consortium name="The Broad Institute Genomics Platform"/>
            <consortium name="The Broad Institute Genome Sequencing Center for Infectious Disease"/>
            <person name="Wu L."/>
            <person name="Ma J."/>
        </authorList>
    </citation>
    <scope>NUCLEOTIDE SEQUENCE [LARGE SCALE GENOMIC DNA]</scope>
    <source>
        <strain evidence="4">JCM 17551</strain>
    </source>
</reference>
<evidence type="ECO:0000313" key="4">
    <source>
        <dbReference type="Proteomes" id="UP001501565"/>
    </source>
</evidence>
<dbReference type="InterPro" id="IPR011763">
    <property type="entry name" value="COA_CT_C"/>
</dbReference>
<dbReference type="InterPro" id="IPR034733">
    <property type="entry name" value="AcCoA_carboxyl_beta"/>
</dbReference>
<feature type="domain" description="CoA carboxyltransferase C-terminal" evidence="2">
    <location>
        <begin position="280"/>
        <end position="526"/>
    </location>
</feature>
<dbReference type="Proteomes" id="UP001501565">
    <property type="component" value="Unassembled WGS sequence"/>
</dbReference>
<proteinExistence type="predicted"/>
<dbReference type="Pfam" id="PF01039">
    <property type="entry name" value="Carboxyl_trans"/>
    <property type="match status" value="1"/>
</dbReference>
<evidence type="ECO:0000259" key="2">
    <source>
        <dbReference type="PROSITE" id="PS50989"/>
    </source>
</evidence>
<dbReference type="PROSITE" id="PS50989">
    <property type="entry name" value="COA_CT_CTER"/>
    <property type="match status" value="1"/>
</dbReference>
<dbReference type="InterPro" id="IPR011762">
    <property type="entry name" value="COA_CT_N"/>
</dbReference>
<gene>
    <name evidence="3" type="ORF">GCM10022277_20840</name>
</gene>
<dbReference type="PROSITE" id="PS50980">
    <property type="entry name" value="COA_CT_NTER"/>
    <property type="match status" value="1"/>
</dbReference>
<evidence type="ECO:0000313" key="3">
    <source>
        <dbReference type="EMBL" id="GAA3924819.1"/>
    </source>
</evidence>
<dbReference type="Gene3D" id="3.90.226.10">
    <property type="entry name" value="2-enoyl-CoA Hydratase, Chain A, domain 1"/>
    <property type="match status" value="2"/>
</dbReference>
<dbReference type="EMBL" id="BAABBN010000007">
    <property type="protein sequence ID" value="GAA3924819.1"/>
    <property type="molecule type" value="Genomic_DNA"/>
</dbReference>
<feature type="domain" description="CoA carboxyltransferase N-terminal" evidence="1">
    <location>
        <begin position="21"/>
        <end position="277"/>
    </location>
</feature>
<accession>A0ABP7MMQ4</accession>
<dbReference type="InterPro" id="IPR045190">
    <property type="entry name" value="MCCB/AccD1-like"/>
</dbReference>
<keyword evidence="3" id="KW-0808">Transferase</keyword>
<dbReference type="InterPro" id="IPR029045">
    <property type="entry name" value="ClpP/crotonase-like_dom_sf"/>
</dbReference>
<sequence length="534" mass="57737">MQISSKIDTKSEKFASNSAKMAELVEHLNGLVAKIAEGGGEAAQQRHLARGKLLARQRITALLDPGSPFLEIGQLAAYQVYGEDVPAAGVVAGIGQVSGQECMIVVNDATVKGGSYYPLTVKKHLRAQTIAEQNHLPCIYLVDSGGANLPRQEEVFPDREHFGRIFFNQANMSAKGIPQIAAVMGSCTAGGAYVPAMADESIIVKQQGTIFLAGPPLVKAATGEEVTAEALGGADVHCKQSGVADHYANNDHHALHLVRQAIGRLNRVKAHSQDTRPTQPPKYDPKELYGVVPCDLKTQYDVREVIARTVDGSEFDEFKALFGTTLVCGFARIYGMPVGIVANNGILFSESAQKGAHFIELCAQRKIPLVFLQNITGFMVGKKYEAEGIARHGAKMVTAVACAKVPKFTVVIGGSFGAGNYGMCGRAYDPRFMFMWPNARISVMGGEQAAGVLAQVKRAGMEKRGESWNDQQEQDFKQPIIDDYEIQGHPYYSSARLWDDGVIDPAETRNVLGLCLSASLNAPIEETQFGVFRM</sequence>
<keyword evidence="4" id="KW-1185">Reference proteome</keyword>